<dbReference type="Gene3D" id="1.10.20.140">
    <property type="match status" value="1"/>
</dbReference>
<feature type="site" description="Interaction with substrate tRNA" evidence="10">
    <location>
        <position position="122"/>
    </location>
</feature>
<comment type="caution">
    <text evidence="14">The sequence shown here is derived from an EMBL/GenBank/DDBJ whole genome shotgun (WGS) entry which is preliminary data.</text>
</comment>
<dbReference type="InterPro" id="IPR039657">
    <property type="entry name" value="Dimethylallyltransferase"/>
</dbReference>
<keyword evidence="5 10" id="KW-0819">tRNA processing</keyword>
<comment type="subunit">
    <text evidence="10">Monomer.</text>
</comment>
<comment type="similarity">
    <text evidence="3 10 13">Belongs to the IPP transferase family.</text>
</comment>
<evidence type="ECO:0000256" key="2">
    <source>
        <dbReference type="ARBA" id="ARBA00003213"/>
    </source>
</evidence>
<evidence type="ECO:0000256" key="9">
    <source>
        <dbReference type="ARBA" id="ARBA00049563"/>
    </source>
</evidence>
<dbReference type="EMBL" id="VOXD01000001">
    <property type="protein sequence ID" value="TXF91732.1"/>
    <property type="molecule type" value="Genomic_DNA"/>
</dbReference>
<evidence type="ECO:0000256" key="11">
    <source>
        <dbReference type="RuleBase" id="RU003783"/>
    </source>
</evidence>
<comment type="cofactor">
    <cofactor evidence="1 10">
        <name>Mg(2+)</name>
        <dbReference type="ChEBI" id="CHEBI:18420"/>
    </cofactor>
</comment>
<dbReference type="AlphaFoldDB" id="A0A5C7G1G3"/>
<evidence type="ECO:0000256" key="10">
    <source>
        <dbReference type="HAMAP-Rule" id="MF_00185"/>
    </source>
</evidence>
<feature type="site" description="Interaction with substrate tRNA" evidence="10">
    <location>
        <position position="100"/>
    </location>
</feature>
<dbReference type="PANTHER" id="PTHR11088">
    <property type="entry name" value="TRNA DIMETHYLALLYLTRANSFERASE"/>
    <property type="match status" value="1"/>
</dbReference>
<evidence type="ECO:0000256" key="6">
    <source>
        <dbReference type="ARBA" id="ARBA00022741"/>
    </source>
</evidence>
<evidence type="ECO:0000256" key="7">
    <source>
        <dbReference type="ARBA" id="ARBA00022840"/>
    </source>
</evidence>
<proteinExistence type="inferred from homology"/>
<evidence type="ECO:0000256" key="13">
    <source>
        <dbReference type="RuleBase" id="RU003785"/>
    </source>
</evidence>
<accession>A0A5C7G1G3</accession>
<evidence type="ECO:0000313" key="15">
    <source>
        <dbReference type="Proteomes" id="UP000321907"/>
    </source>
</evidence>
<evidence type="ECO:0000256" key="4">
    <source>
        <dbReference type="ARBA" id="ARBA00022679"/>
    </source>
</evidence>
<keyword evidence="8 10" id="KW-0460">Magnesium</keyword>
<reference evidence="14 15" key="1">
    <citation type="submission" date="2019-08" db="EMBL/GenBank/DDBJ databases">
        <title>Lewinella sp. strain SSH13 Genome sequencing and assembly.</title>
        <authorList>
            <person name="Kim I."/>
        </authorList>
    </citation>
    <scope>NUCLEOTIDE SEQUENCE [LARGE SCALE GENOMIC DNA]</scope>
    <source>
        <strain evidence="14 15">SSH13</strain>
    </source>
</reference>
<dbReference type="Pfam" id="PF01715">
    <property type="entry name" value="IPPT"/>
    <property type="match status" value="1"/>
</dbReference>
<dbReference type="GO" id="GO:0052381">
    <property type="term" value="F:tRNA dimethylallyltransferase activity"/>
    <property type="evidence" value="ECO:0007669"/>
    <property type="project" value="UniProtKB-UniRule"/>
</dbReference>
<evidence type="ECO:0000256" key="3">
    <source>
        <dbReference type="ARBA" id="ARBA00005842"/>
    </source>
</evidence>
<name>A0A5C7G1G3_9BACT</name>
<feature type="binding site" evidence="10">
    <location>
        <begin position="9"/>
        <end position="16"/>
    </location>
    <ligand>
        <name>ATP</name>
        <dbReference type="ChEBI" id="CHEBI:30616"/>
    </ligand>
</feature>
<dbReference type="InterPro" id="IPR018022">
    <property type="entry name" value="IPT"/>
</dbReference>
<dbReference type="NCBIfam" id="TIGR00174">
    <property type="entry name" value="miaA"/>
    <property type="match status" value="1"/>
</dbReference>
<keyword evidence="7 10" id="KW-0067">ATP-binding</keyword>
<feature type="binding site" evidence="10">
    <location>
        <begin position="11"/>
        <end position="16"/>
    </location>
    <ligand>
        <name>substrate</name>
    </ligand>
</feature>
<dbReference type="HAMAP" id="MF_00185">
    <property type="entry name" value="IPP_trans"/>
    <property type="match status" value="1"/>
</dbReference>
<dbReference type="PANTHER" id="PTHR11088:SF60">
    <property type="entry name" value="TRNA DIMETHYLALLYLTRANSFERASE"/>
    <property type="match status" value="1"/>
</dbReference>
<feature type="region of interest" description="Interaction with substrate tRNA" evidence="10">
    <location>
        <begin position="34"/>
        <end position="37"/>
    </location>
</feature>
<sequence>MKTLIVLGGPTASGKTSLAIQLAQHYDTEVISGDSRQFYEEMEIGNARPDKEELSAAKHHFVADRSIANPLSAGGFEREGLECLNSIFARNDYAVLTGGSGLYLRALCEGLDKFPDVSEAARTQVQELVEQEGLSGLQAELERLDPEYYAKVDRQNARRLERALQVCYSANRPYSSYLGKRSKRDFRCVYLRLHPERPLLYERINQRVDLMLEAGLEKEARELFRFRHLPVLQTVGYQEWWPYFEGTYDRDRAVELIKQNSRRYAKRQVTWFGRGDVYRAVAGLEEAVGVVAGLNSH</sequence>
<dbReference type="SUPFAM" id="SSF52540">
    <property type="entry name" value="P-loop containing nucleoside triphosphate hydrolases"/>
    <property type="match status" value="2"/>
</dbReference>
<comment type="caution">
    <text evidence="10">Lacks conserved residue(s) required for the propagation of feature annotation.</text>
</comment>
<comment type="function">
    <text evidence="2 10 12">Catalyzes the transfer of a dimethylallyl group onto the adenine at position 37 in tRNAs that read codons beginning with uridine, leading to the formation of N6-(dimethylallyl)adenosine (i(6)A).</text>
</comment>
<dbReference type="OrthoDB" id="9776390at2"/>
<dbReference type="Gene3D" id="3.40.50.300">
    <property type="entry name" value="P-loop containing nucleotide triphosphate hydrolases"/>
    <property type="match status" value="1"/>
</dbReference>
<evidence type="ECO:0000256" key="12">
    <source>
        <dbReference type="RuleBase" id="RU003784"/>
    </source>
</evidence>
<evidence type="ECO:0000256" key="8">
    <source>
        <dbReference type="ARBA" id="ARBA00022842"/>
    </source>
</evidence>
<dbReference type="GO" id="GO:0005524">
    <property type="term" value="F:ATP binding"/>
    <property type="evidence" value="ECO:0007669"/>
    <property type="project" value="UniProtKB-UniRule"/>
</dbReference>
<comment type="catalytic activity">
    <reaction evidence="9 10 11">
        <text>adenosine(37) in tRNA + dimethylallyl diphosphate = N(6)-dimethylallyladenosine(37) in tRNA + diphosphate</text>
        <dbReference type="Rhea" id="RHEA:26482"/>
        <dbReference type="Rhea" id="RHEA-COMP:10162"/>
        <dbReference type="Rhea" id="RHEA-COMP:10375"/>
        <dbReference type="ChEBI" id="CHEBI:33019"/>
        <dbReference type="ChEBI" id="CHEBI:57623"/>
        <dbReference type="ChEBI" id="CHEBI:74411"/>
        <dbReference type="ChEBI" id="CHEBI:74415"/>
        <dbReference type="EC" id="2.5.1.75"/>
    </reaction>
</comment>
<organism evidence="14 15">
    <name type="scientific">Neolewinella aurantiaca</name>
    <dbReference type="NCBI Taxonomy" id="2602767"/>
    <lineage>
        <taxon>Bacteria</taxon>
        <taxon>Pseudomonadati</taxon>
        <taxon>Bacteroidota</taxon>
        <taxon>Saprospiria</taxon>
        <taxon>Saprospirales</taxon>
        <taxon>Lewinellaceae</taxon>
        <taxon>Neolewinella</taxon>
    </lineage>
</organism>
<dbReference type="InterPro" id="IPR027417">
    <property type="entry name" value="P-loop_NTPase"/>
</dbReference>
<dbReference type="EC" id="2.5.1.75" evidence="10"/>
<dbReference type="GO" id="GO:0006400">
    <property type="term" value="P:tRNA modification"/>
    <property type="evidence" value="ECO:0007669"/>
    <property type="project" value="TreeGrafter"/>
</dbReference>
<evidence type="ECO:0000256" key="1">
    <source>
        <dbReference type="ARBA" id="ARBA00001946"/>
    </source>
</evidence>
<dbReference type="Proteomes" id="UP000321907">
    <property type="component" value="Unassembled WGS sequence"/>
</dbReference>
<gene>
    <name evidence="10 14" type="primary">miaA</name>
    <name evidence="14" type="ORF">FUA23_00670</name>
</gene>
<evidence type="ECO:0000256" key="5">
    <source>
        <dbReference type="ARBA" id="ARBA00022694"/>
    </source>
</evidence>
<protein>
    <recommendedName>
        <fullName evidence="10">tRNA dimethylallyltransferase</fullName>
        <ecNumber evidence="10">2.5.1.75</ecNumber>
    </recommendedName>
    <alternativeName>
        <fullName evidence="10">Dimethylallyl diphosphate:tRNA dimethylallyltransferase</fullName>
        <shortName evidence="10">DMAPP:tRNA dimethylallyltransferase</shortName>
        <shortName evidence="10">DMATase</shortName>
    </alternativeName>
    <alternativeName>
        <fullName evidence="10">Isopentenyl-diphosphate:tRNA isopentenyltransferase</fullName>
        <shortName evidence="10">IPP transferase</shortName>
        <shortName evidence="10">IPPT</shortName>
        <shortName evidence="10">IPTase</shortName>
    </alternativeName>
</protein>
<keyword evidence="6 10" id="KW-0547">Nucleotide-binding</keyword>
<keyword evidence="15" id="KW-1185">Reference proteome</keyword>
<evidence type="ECO:0000313" key="14">
    <source>
        <dbReference type="EMBL" id="TXF91732.1"/>
    </source>
</evidence>
<keyword evidence="4 10" id="KW-0808">Transferase</keyword>